<feature type="region of interest" description="Disordered" evidence="2">
    <location>
        <begin position="245"/>
        <end position="340"/>
    </location>
</feature>
<feature type="chain" id="PRO_5047286584" description="WSC domain-containing protein" evidence="3">
    <location>
        <begin position="23"/>
        <end position="659"/>
    </location>
</feature>
<dbReference type="PANTHER" id="PTHR45964:SF5">
    <property type="entry name" value="WSCD FAMILY MEMBER CG9164"/>
    <property type="match status" value="1"/>
</dbReference>
<keyword evidence="1" id="KW-0677">Repeat</keyword>
<sequence>MAALRTMAAAAAAAALVGLVQATEVPLPPCLDPFQPFVYSGCFRDTGNPQILPYRSPAPTDDMTVDKCVSECKGNGYRYAGLVYHGVCYCGQTVNGPQVEESQCNMPCNGNSSQICGSDNIFSIYQDPTFQPVEDVTIEDYDPLGCWTDESSMGRALVYRQDQLDSATLTTAKCLQACRDGGFPFAGTQFGGECYCGVVIGNDTYAADASECDMPCNGAAGEKCGGRGRLNLFVADELQSLEPCGYEPPVSSSSVLPPSSTTSTSSSASSTSDVETTTTCSSETTETTEAPTTTPTPTDSKTSSSTTTCSSETTETTETTETPTTTPTPTDSKTSSTTTTSSSVCVSTTVVPPTCEWKCGKWCSSPLPDWDDVKSCKAAWSNCALQVASCFKHAGWPDVLECFDFGEWCGDISKHCDGKGGHKKVDFWGKKPPRGPHNPPKTTIITTTCAPPQSTVTVPPTTSKPGHGYTTTTKKPATTTSSSSTTKCPVPTPTNICIQPSNPSYGYGPGKPVGGIEMPVVTCNDLAEDWPNYPFKGYTETESKKCKRYKRNQCTNACADACKEQYEDCLDVYAEGCREKGKGGRGGSRGWGWRRDAEGTSATKSFFEFARSVEKRTFKWGWDDDFDGAKNKCKAQYHDCLKVNRGVTGAGKCKDFDKW</sequence>
<dbReference type="InterPro" id="IPR002889">
    <property type="entry name" value="WSC_carb-bd"/>
</dbReference>
<evidence type="ECO:0000313" key="6">
    <source>
        <dbReference type="Proteomes" id="UP001628179"/>
    </source>
</evidence>
<feature type="compositionally biased region" description="Low complexity" evidence="2">
    <location>
        <begin position="470"/>
        <end position="487"/>
    </location>
</feature>
<feature type="signal peptide" evidence="3">
    <location>
        <begin position="1"/>
        <end position="22"/>
    </location>
</feature>
<feature type="domain" description="WSC" evidence="4">
    <location>
        <begin position="36"/>
        <end position="128"/>
    </location>
</feature>
<name>A0ABQ0GSG2_9PEZI</name>
<dbReference type="GeneID" id="98181604"/>
<dbReference type="Pfam" id="PF01822">
    <property type="entry name" value="WSC"/>
    <property type="match status" value="2"/>
</dbReference>
<accession>A0ABQ0GSG2</accession>
<evidence type="ECO:0000256" key="3">
    <source>
        <dbReference type="SAM" id="SignalP"/>
    </source>
</evidence>
<dbReference type="RefSeq" id="XP_070922382.1">
    <property type="nucleotide sequence ID" value="XM_071066281.1"/>
</dbReference>
<feature type="compositionally biased region" description="Low complexity" evidence="2">
    <location>
        <begin position="452"/>
        <end position="463"/>
    </location>
</feature>
<feature type="compositionally biased region" description="Low complexity" evidence="2">
    <location>
        <begin position="247"/>
        <end position="340"/>
    </location>
</feature>
<evidence type="ECO:0000256" key="2">
    <source>
        <dbReference type="SAM" id="MobiDB-lite"/>
    </source>
</evidence>
<dbReference type="Proteomes" id="UP001628179">
    <property type="component" value="Unassembled WGS sequence"/>
</dbReference>
<dbReference type="PANTHER" id="PTHR45964">
    <property type="entry name" value="WSCD FAMILY MEMBER CG9164"/>
    <property type="match status" value="1"/>
</dbReference>
<proteinExistence type="predicted"/>
<dbReference type="SMART" id="SM00321">
    <property type="entry name" value="WSC"/>
    <property type="match status" value="2"/>
</dbReference>
<gene>
    <name evidence="5" type="ORF">MFIFM68171_10862</name>
</gene>
<dbReference type="InterPro" id="IPR051589">
    <property type="entry name" value="Sialate-O-sulfotransferase"/>
</dbReference>
<protein>
    <recommendedName>
        <fullName evidence="4">WSC domain-containing protein</fullName>
    </recommendedName>
</protein>
<dbReference type="EMBL" id="BAAFSV010000006">
    <property type="protein sequence ID" value="GAB1320652.1"/>
    <property type="molecule type" value="Genomic_DNA"/>
</dbReference>
<evidence type="ECO:0000313" key="5">
    <source>
        <dbReference type="EMBL" id="GAB1320652.1"/>
    </source>
</evidence>
<reference evidence="5 6" key="1">
    <citation type="submission" date="2024-09" db="EMBL/GenBank/DDBJ databases">
        <title>Itraconazole resistance in Madurella fahalii resulting from another homologue of gene encoding cytochrome P450 14-alpha sterol demethylase (CYP51).</title>
        <authorList>
            <person name="Yoshioka I."/>
            <person name="Fahal A.H."/>
            <person name="Kaneko S."/>
            <person name="Yaguchi T."/>
        </authorList>
    </citation>
    <scope>NUCLEOTIDE SEQUENCE [LARGE SCALE GENOMIC DNA]</scope>
    <source>
        <strain evidence="5 6">IFM 68171</strain>
    </source>
</reference>
<keyword evidence="3" id="KW-0732">Signal</keyword>
<dbReference type="PROSITE" id="PS51212">
    <property type="entry name" value="WSC"/>
    <property type="match status" value="2"/>
</dbReference>
<organism evidence="5 6">
    <name type="scientific">Madurella fahalii</name>
    <dbReference type="NCBI Taxonomy" id="1157608"/>
    <lineage>
        <taxon>Eukaryota</taxon>
        <taxon>Fungi</taxon>
        <taxon>Dikarya</taxon>
        <taxon>Ascomycota</taxon>
        <taxon>Pezizomycotina</taxon>
        <taxon>Sordariomycetes</taxon>
        <taxon>Sordariomycetidae</taxon>
        <taxon>Sordariales</taxon>
        <taxon>Sordariales incertae sedis</taxon>
        <taxon>Madurella</taxon>
    </lineage>
</organism>
<evidence type="ECO:0000256" key="1">
    <source>
        <dbReference type="ARBA" id="ARBA00022737"/>
    </source>
</evidence>
<keyword evidence="6" id="KW-1185">Reference proteome</keyword>
<feature type="domain" description="WSC" evidence="4">
    <location>
        <begin position="140"/>
        <end position="236"/>
    </location>
</feature>
<feature type="region of interest" description="Disordered" evidence="2">
    <location>
        <begin position="452"/>
        <end position="487"/>
    </location>
</feature>
<comment type="caution">
    <text evidence="5">The sequence shown here is derived from an EMBL/GenBank/DDBJ whole genome shotgun (WGS) entry which is preliminary data.</text>
</comment>
<evidence type="ECO:0000259" key="4">
    <source>
        <dbReference type="PROSITE" id="PS51212"/>
    </source>
</evidence>